<dbReference type="PANTHER" id="PTHR11550:SF0">
    <property type="entry name" value="CTP SYNTHASE-RELATED"/>
    <property type="match status" value="1"/>
</dbReference>
<sequence length="534" mass="58210">MQKLDPYINVDPGTMNPFQHGEVFVTEDGAETDLDIGHYERFLDVELSGKANATTGQVYSSVIAKERRGEYLGDTVQVIPHITDEIKARMRAQATPEGEEPPDVIITEIGGTVGDIESLPFLEAARQVRQDIGRDNVFFLHVSLVPYLAASGELKTKPTQHSVAQLRSIGIQPDAVVCRSDRDLPEGVKVKIAAMCDVDREAVITCPDATSIYEIPAVLHREGLDAYVVQRLRMSFRDVDWAVWDRLLDRVRHPKDDVEIALVGKYIDLPDAYLSVTEALRAGGFHHRAKVAIRWVASDDCATEDGARRALSGVDGMLIPGGFGVRGIDGKLGALRHAREQQIPTLGICLGLQCMVIEAAHNLLGLADASSSEFEPGTSDPVVATMEEQLAIVGGDGDLGGTMRLGRYDAVLEAGSLAAEVYGSTRVSERHRHRYEVNNSYRDALDDAGLKISGRSPDSSLVEFVELDRGLHPYYVGTQAHPEFKSRPTRAHPLFAGLVGAALDRQRSTRLLEIDEPELVSPAHESLAPAGDDA</sequence>
<evidence type="ECO:0000256" key="7">
    <source>
        <dbReference type="ARBA" id="ARBA00022962"/>
    </source>
</evidence>
<evidence type="ECO:0000256" key="8">
    <source>
        <dbReference type="ARBA" id="ARBA00022975"/>
    </source>
</evidence>
<organism evidence="13 14">
    <name type="scientific">Georgenia halophila</name>
    <dbReference type="NCBI Taxonomy" id="620889"/>
    <lineage>
        <taxon>Bacteria</taxon>
        <taxon>Bacillati</taxon>
        <taxon>Actinomycetota</taxon>
        <taxon>Actinomycetes</taxon>
        <taxon>Micrococcales</taxon>
        <taxon>Bogoriellaceae</taxon>
        <taxon>Georgenia</taxon>
    </lineage>
</organism>
<dbReference type="SUPFAM" id="SSF52317">
    <property type="entry name" value="Class I glutamine amidotransferase-like"/>
    <property type="match status" value="1"/>
</dbReference>
<evidence type="ECO:0000313" key="14">
    <source>
        <dbReference type="Proteomes" id="UP001500622"/>
    </source>
</evidence>
<dbReference type="EMBL" id="BAABGN010000007">
    <property type="protein sequence ID" value="GAA4422836.1"/>
    <property type="molecule type" value="Genomic_DNA"/>
</dbReference>
<dbReference type="InterPro" id="IPR017926">
    <property type="entry name" value="GATASE"/>
</dbReference>
<feature type="domain" description="CTP synthase N-terminal" evidence="12">
    <location>
        <begin position="1"/>
        <end position="234"/>
    </location>
</feature>
<keyword evidence="14" id="KW-1185">Reference proteome</keyword>
<comment type="similarity">
    <text evidence="2">Belongs to the CTP synthase family.</text>
</comment>
<dbReference type="CDD" id="cd03113">
    <property type="entry name" value="CTPS_N"/>
    <property type="match status" value="1"/>
</dbReference>
<proteinExistence type="inferred from homology"/>
<dbReference type="PROSITE" id="PS51273">
    <property type="entry name" value="GATASE_TYPE_1"/>
    <property type="match status" value="1"/>
</dbReference>
<dbReference type="NCBIfam" id="TIGR00337">
    <property type="entry name" value="PyrG"/>
    <property type="match status" value="1"/>
</dbReference>
<dbReference type="InterPro" id="IPR027417">
    <property type="entry name" value="P-loop_NTPase"/>
</dbReference>
<protein>
    <recommendedName>
        <fullName evidence="3">CTP synthase (glutamine hydrolyzing)</fullName>
        <ecNumber evidence="3">6.3.4.2</ecNumber>
    </recommendedName>
</protein>
<comment type="caution">
    <text evidence="13">The sequence shown here is derived from an EMBL/GenBank/DDBJ whole genome shotgun (WGS) entry which is preliminary data.</text>
</comment>
<name>A0ABP8L4V5_9MICO</name>
<keyword evidence="8" id="KW-0665">Pyrimidine biosynthesis</keyword>
<keyword evidence="6" id="KW-0067">ATP-binding</keyword>
<evidence type="ECO:0000313" key="13">
    <source>
        <dbReference type="EMBL" id="GAA4422836.1"/>
    </source>
</evidence>
<evidence type="ECO:0000256" key="1">
    <source>
        <dbReference type="ARBA" id="ARBA00005171"/>
    </source>
</evidence>
<keyword evidence="7" id="KW-0315">Glutamine amidotransferase</keyword>
<evidence type="ECO:0000256" key="10">
    <source>
        <dbReference type="SAM" id="MobiDB-lite"/>
    </source>
</evidence>
<keyword evidence="5" id="KW-0547">Nucleotide-binding</keyword>
<dbReference type="Gene3D" id="3.40.50.300">
    <property type="entry name" value="P-loop containing nucleotide triphosphate hydrolases"/>
    <property type="match status" value="1"/>
</dbReference>
<dbReference type="NCBIfam" id="NF003792">
    <property type="entry name" value="PRK05380.1"/>
    <property type="match status" value="1"/>
</dbReference>
<dbReference type="PANTHER" id="PTHR11550">
    <property type="entry name" value="CTP SYNTHASE"/>
    <property type="match status" value="1"/>
</dbReference>
<dbReference type="Pfam" id="PF06418">
    <property type="entry name" value="CTP_synth_N"/>
    <property type="match status" value="1"/>
</dbReference>
<comment type="catalytic activity">
    <reaction evidence="9">
        <text>UTP + L-glutamine + ATP + H2O = CTP + L-glutamate + ADP + phosphate + 2 H(+)</text>
        <dbReference type="Rhea" id="RHEA:26426"/>
        <dbReference type="ChEBI" id="CHEBI:15377"/>
        <dbReference type="ChEBI" id="CHEBI:15378"/>
        <dbReference type="ChEBI" id="CHEBI:29985"/>
        <dbReference type="ChEBI" id="CHEBI:30616"/>
        <dbReference type="ChEBI" id="CHEBI:37563"/>
        <dbReference type="ChEBI" id="CHEBI:43474"/>
        <dbReference type="ChEBI" id="CHEBI:46398"/>
        <dbReference type="ChEBI" id="CHEBI:58359"/>
        <dbReference type="ChEBI" id="CHEBI:456216"/>
        <dbReference type="EC" id="6.3.4.2"/>
    </reaction>
</comment>
<accession>A0ABP8L4V5</accession>
<evidence type="ECO:0000256" key="3">
    <source>
        <dbReference type="ARBA" id="ARBA00012291"/>
    </source>
</evidence>
<comment type="pathway">
    <text evidence="1">Pyrimidine metabolism; CTP biosynthesis via de novo pathway; CTP from UDP: step 2/2.</text>
</comment>
<dbReference type="Proteomes" id="UP001500622">
    <property type="component" value="Unassembled WGS sequence"/>
</dbReference>
<evidence type="ECO:0000256" key="6">
    <source>
        <dbReference type="ARBA" id="ARBA00022840"/>
    </source>
</evidence>
<keyword evidence="4" id="KW-0436">Ligase</keyword>
<evidence type="ECO:0000256" key="9">
    <source>
        <dbReference type="ARBA" id="ARBA00047781"/>
    </source>
</evidence>
<dbReference type="Pfam" id="PF00117">
    <property type="entry name" value="GATase"/>
    <property type="match status" value="1"/>
</dbReference>
<feature type="domain" description="Glutamine amidotransferase" evidence="11">
    <location>
        <begin position="269"/>
        <end position="499"/>
    </location>
</feature>
<gene>
    <name evidence="13" type="ORF">GCM10023169_17760</name>
</gene>
<dbReference type="Gene3D" id="3.40.50.880">
    <property type="match status" value="1"/>
</dbReference>
<evidence type="ECO:0000259" key="11">
    <source>
        <dbReference type="Pfam" id="PF00117"/>
    </source>
</evidence>
<dbReference type="CDD" id="cd01746">
    <property type="entry name" value="GATase1_CTP_Synthase"/>
    <property type="match status" value="1"/>
</dbReference>
<evidence type="ECO:0000259" key="12">
    <source>
        <dbReference type="Pfam" id="PF06418"/>
    </source>
</evidence>
<dbReference type="SUPFAM" id="SSF52540">
    <property type="entry name" value="P-loop containing nucleoside triphosphate hydrolases"/>
    <property type="match status" value="1"/>
</dbReference>
<reference evidence="14" key="1">
    <citation type="journal article" date="2019" name="Int. J. Syst. Evol. Microbiol.">
        <title>The Global Catalogue of Microorganisms (GCM) 10K type strain sequencing project: providing services to taxonomists for standard genome sequencing and annotation.</title>
        <authorList>
            <consortium name="The Broad Institute Genomics Platform"/>
            <consortium name="The Broad Institute Genome Sequencing Center for Infectious Disease"/>
            <person name="Wu L."/>
            <person name="Ma J."/>
        </authorList>
    </citation>
    <scope>NUCLEOTIDE SEQUENCE [LARGE SCALE GENOMIC DNA]</scope>
    <source>
        <strain evidence="14">JCM 17810</strain>
    </source>
</reference>
<dbReference type="InterPro" id="IPR004468">
    <property type="entry name" value="CTP_synthase"/>
</dbReference>
<dbReference type="EC" id="6.3.4.2" evidence="3"/>
<dbReference type="InterPro" id="IPR033828">
    <property type="entry name" value="GATase1_CTP_Synthase"/>
</dbReference>
<dbReference type="InterPro" id="IPR017456">
    <property type="entry name" value="CTP_synthase_N"/>
</dbReference>
<dbReference type="InterPro" id="IPR029062">
    <property type="entry name" value="Class_I_gatase-like"/>
</dbReference>
<evidence type="ECO:0000256" key="2">
    <source>
        <dbReference type="ARBA" id="ARBA00007533"/>
    </source>
</evidence>
<evidence type="ECO:0000256" key="4">
    <source>
        <dbReference type="ARBA" id="ARBA00022598"/>
    </source>
</evidence>
<feature type="region of interest" description="Disordered" evidence="10">
    <location>
        <begin position="514"/>
        <end position="534"/>
    </location>
</feature>
<evidence type="ECO:0000256" key="5">
    <source>
        <dbReference type="ARBA" id="ARBA00022741"/>
    </source>
</evidence>